<keyword evidence="3" id="KW-0804">Transcription</keyword>
<dbReference type="AlphaFoldDB" id="A0A137PDM8"/>
<evidence type="ECO:0000259" key="7">
    <source>
        <dbReference type="PROSITE" id="PS51294"/>
    </source>
</evidence>
<dbReference type="GO" id="GO:0000978">
    <property type="term" value="F:RNA polymerase II cis-regulatory region sequence-specific DNA binding"/>
    <property type="evidence" value="ECO:0007669"/>
    <property type="project" value="TreeGrafter"/>
</dbReference>
<dbReference type="PROSITE" id="PS51294">
    <property type="entry name" value="HTH_MYB"/>
    <property type="match status" value="1"/>
</dbReference>
<feature type="domain" description="HTH myb-type" evidence="7">
    <location>
        <begin position="311"/>
        <end position="348"/>
    </location>
</feature>
<proteinExistence type="predicted"/>
<sequence>MLALTSRFLIFKRLIVTANNLKFYSTAIPPIVQEKINVIECLSEGNSIATVQELYYKDKSYNSIYNRVQRLKKKVQSLCLSKENVMLIKDQLGKKCDESEYNLVLKPKLNHIMYNDYLLVLNYLKFNPNDELNWIDVELNSSKNNKNNINNAFEDVQMKTGRWSTEEISLFNLGLSQYPNDFTSISKLVGTRTSKQCFTRYLSHSKSDPNNIRWTNEEDEKLMEFYNKYGFSICKYIDLLPIKRPYPGILRRLKRLTTPGVYIDHKKLKSHLQDLVTEYDSNWDIIGRHFPNIDTVLLQGFWEQNWNLNNKKIPFSAEEDKELIDYVEKCGREWKKISSLLGLRSANSYMFRYQYLTRNNNNNNK</sequence>
<dbReference type="GO" id="GO:0001006">
    <property type="term" value="F:RNA polymerase III type 3 promoter sequence-specific DNA binding"/>
    <property type="evidence" value="ECO:0007669"/>
    <property type="project" value="TreeGrafter"/>
</dbReference>
<dbReference type="InterPro" id="IPR009057">
    <property type="entry name" value="Homeodomain-like_sf"/>
</dbReference>
<dbReference type="GO" id="GO:0042795">
    <property type="term" value="P:snRNA transcription by RNA polymerase II"/>
    <property type="evidence" value="ECO:0007669"/>
    <property type="project" value="TreeGrafter"/>
</dbReference>
<organism evidence="8 9">
    <name type="scientific">Conidiobolus coronatus (strain ATCC 28846 / CBS 209.66 / NRRL 28638)</name>
    <name type="common">Delacroixia coronata</name>
    <dbReference type="NCBI Taxonomy" id="796925"/>
    <lineage>
        <taxon>Eukaryota</taxon>
        <taxon>Fungi</taxon>
        <taxon>Fungi incertae sedis</taxon>
        <taxon>Zoopagomycota</taxon>
        <taxon>Entomophthoromycotina</taxon>
        <taxon>Entomophthoromycetes</taxon>
        <taxon>Entomophthorales</taxon>
        <taxon>Ancylistaceae</taxon>
        <taxon>Conidiobolus</taxon>
    </lineage>
</organism>
<protein>
    <submittedName>
        <fullName evidence="8">Uncharacterized protein</fullName>
    </submittedName>
</protein>
<reference evidence="8 9" key="1">
    <citation type="journal article" date="2015" name="Genome Biol. Evol.">
        <title>Phylogenomic analyses indicate that early fungi evolved digesting cell walls of algal ancestors of land plants.</title>
        <authorList>
            <person name="Chang Y."/>
            <person name="Wang S."/>
            <person name="Sekimoto S."/>
            <person name="Aerts A.L."/>
            <person name="Choi C."/>
            <person name="Clum A."/>
            <person name="LaButti K.M."/>
            <person name="Lindquist E.A."/>
            <person name="Yee Ngan C."/>
            <person name="Ohm R.A."/>
            <person name="Salamov A.A."/>
            <person name="Grigoriev I.V."/>
            <person name="Spatafora J.W."/>
            <person name="Berbee M.L."/>
        </authorList>
    </citation>
    <scope>NUCLEOTIDE SEQUENCE [LARGE SCALE GENOMIC DNA]</scope>
    <source>
        <strain evidence="8 9">NRRL 28638</strain>
    </source>
</reference>
<dbReference type="EMBL" id="KQ964441">
    <property type="protein sequence ID" value="KXN73097.1"/>
    <property type="molecule type" value="Genomic_DNA"/>
</dbReference>
<dbReference type="SMART" id="SM00717">
    <property type="entry name" value="SANT"/>
    <property type="match status" value="3"/>
</dbReference>
<dbReference type="InterPro" id="IPR017930">
    <property type="entry name" value="Myb_dom"/>
</dbReference>
<keyword evidence="1" id="KW-0805">Transcription regulation</keyword>
<keyword evidence="2" id="KW-0238">DNA-binding</keyword>
<feature type="domain" description="SANT" evidence="6">
    <location>
        <begin position="162"/>
        <end position="209"/>
    </location>
</feature>
<dbReference type="PROSITE" id="PS51293">
    <property type="entry name" value="SANT"/>
    <property type="match status" value="1"/>
</dbReference>
<keyword evidence="4" id="KW-0539">Nucleus</keyword>
<name>A0A137PDM8_CONC2</name>
<feature type="domain" description="Myb-like" evidence="5">
    <location>
        <begin position="307"/>
        <end position="357"/>
    </location>
</feature>
<dbReference type="GO" id="GO:0019185">
    <property type="term" value="C:snRNA-activating protein complex"/>
    <property type="evidence" value="ECO:0007669"/>
    <property type="project" value="TreeGrafter"/>
</dbReference>
<dbReference type="SUPFAM" id="SSF46689">
    <property type="entry name" value="Homeodomain-like"/>
    <property type="match status" value="3"/>
</dbReference>
<dbReference type="CDD" id="cd00167">
    <property type="entry name" value="SANT"/>
    <property type="match status" value="2"/>
</dbReference>
<evidence type="ECO:0000259" key="5">
    <source>
        <dbReference type="PROSITE" id="PS50090"/>
    </source>
</evidence>
<evidence type="ECO:0000313" key="8">
    <source>
        <dbReference type="EMBL" id="KXN73097.1"/>
    </source>
</evidence>
<dbReference type="PROSITE" id="PS50090">
    <property type="entry name" value="MYB_LIKE"/>
    <property type="match status" value="1"/>
</dbReference>
<dbReference type="Proteomes" id="UP000070444">
    <property type="component" value="Unassembled WGS sequence"/>
</dbReference>
<evidence type="ECO:0000256" key="4">
    <source>
        <dbReference type="ARBA" id="ARBA00023242"/>
    </source>
</evidence>
<dbReference type="OrthoDB" id="2143914at2759"/>
<dbReference type="GO" id="GO:0042796">
    <property type="term" value="P:snRNA transcription by RNA polymerase III"/>
    <property type="evidence" value="ECO:0007669"/>
    <property type="project" value="TreeGrafter"/>
</dbReference>
<dbReference type="InterPro" id="IPR017884">
    <property type="entry name" value="SANT_dom"/>
</dbReference>
<dbReference type="PANTHER" id="PTHR46621">
    <property type="entry name" value="SNRNA-ACTIVATING PROTEIN COMPLEX SUBUNIT 4"/>
    <property type="match status" value="1"/>
</dbReference>
<keyword evidence="9" id="KW-1185">Reference proteome</keyword>
<evidence type="ECO:0000313" key="9">
    <source>
        <dbReference type="Proteomes" id="UP000070444"/>
    </source>
</evidence>
<evidence type="ECO:0000256" key="2">
    <source>
        <dbReference type="ARBA" id="ARBA00023125"/>
    </source>
</evidence>
<evidence type="ECO:0000256" key="3">
    <source>
        <dbReference type="ARBA" id="ARBA00023163"/>
    </source>
</evidence>
<dbReference type="Pfam" id="PF13921">
    <property type="entry name" value="Myb_DNA-bind_6"/>
    <property type="match status" value="1"/>
</dbReference>
<dbReference type="Gene3D" id="1.10.10.60">
    <property type="entry name" value="Homeodomain-like"/>
    <property type="match status" value="2"/>
</dbReference>
<dbReference type="InterPro" id="IPR051575">
    <property type="entry name" value="Myb-like_DNA-bd"/>
</dbReference>
<dbReference type="Pfam" id="PF00249">
    <property type="entry name" value="Myb_DNA-binding"/>
    <property type="match status" value="1"/>
</dbReference>
<gene>
    <name evidence="8" type="ORF">CONCODRAFT_3983</name>
</gene>
<evidence type="ECO:0000256" key="1">
    <source>
        <dbReference type="ARBA" id="ARBA00023015"/>
    </source>
</evidence>
<dbReference type="PANTHER" id="PTHR46621:SF1">
    <property type="entry name" value="SNRNA-ACTIVATING PROTEIN COMPLEX SUBUNIT 4"/>
    <property type="match status" value="1"/>
</dbReference>
<dbReference type="InterPro" id="IPR001005">
    <property type="entry name" value="SANT/Myb"/>
</dbReference>
<accession>A0A137PDM8</accession>
<evidence type="ECO:0000259" key="6">
    <source>
        <dbReference type="PROSITE" id="PS51293"/>
    </source>
</evidence>